<dbReference type="Proteomes" id="UP001341840">
    <property type="component" value="Unassembled WGS sequence"/>
</dbReference>
<evidence type="ECO:0000313" key="1">
    <source>
        <dbReference type="EMBL" id="MED6116973.1"/>
    </source>
</evidence>
<dbReference type="EMBL" id="JASCZI010003873">
    <property type="protein sequence ID" value="MED6116973.1"/>
    <property type="molecule type" value="Genomic_DNA"/>
</dbReference>
<accession>A0ABU6QYX3</accession>
<evidence type="ECO:0000313" key="2">
    <source>
        <dbReference type="Proteomes" id="UP001341840"/>
    </source>
</evidence>
<name>A0ABU6QYX3_9FABA</name>
<reference evidence="1 2" key="1">
    <citation type="journal article" date="2023" name="Plants (Basel)">
        <title>Bridging the Gap: Combining Genomics and Transcriptomics Approaches to Understand Stylosanthes scabra, an Orphan Legume from the Brazilian Caatinga.</title>
        <authorList>
            <person name="Ferreira-Neto J.R.C."/>
            <person name="da Silva M.D."/>
            <person name="Binneck E."/>
            <person name="de Melo N.F."/>
            <person name="da Silva R.H."/>
            <person name="de Melo A.L.T.M."/>
            <person name="Pandolfi V."/>
            <person name="Bustamante F.O."/>
            <person name="Brasileiro-Vidal A.C."/>
            <person name="Benko-Iseppon A.M."/>
        </authorList>
    </citation>
    <scope>NUCLEOTIDE SEQUENCE [LARGE SCALE GENOMIC DNA]</scope>
    <source>
        <tissue evidence="1">Leaves</tissue>
    </source>
</reference>
<sequence>MEELPSSNNIRKNHHKLMKPYWLFSLCSKLNTDAVIVHSDADAPSLDQVAAVQSPDSLDEEEEATREWEQSNNRLGVTIVFPCLCG</sequence>
<comment type="caution">
    <text evidence="1">The sequence shown here is derived from an EMBL/GenBank/DDBJ whole genome shotgun (WGS) entry which is preliminary data.</text>
</comment>
<proteinExistence type="predicted"/>
<protein>
    <submittedName>
        <fullName evidence="1">Uncharacterized protein</fullName>
    </submittedName>
</protein>
<organism evidence="1 2">
    <name type="scientific">Stylosanthes scabra</name>
    <dbReference type="NCBI Taxonomy" id="79078"/>
    <lineage>
        <taxon>Eukaryota</taxon>
        <taxon>Viridiplantae</taxon>
        <taxon>Streptophyta</taxon>
        <taxon>Embryophyta</taxon>
        <taxon>Tracheophyta</taxon>
        <taxon>Spermatophyta</taxon>
        <taxon>Magnoliopsida</taxon>
        <taxon>eudicotyledons</taxon>
        <taxon>Gunneridae</taxon>
        <taxon>Pentapetalae</taxon>
        <taxon>rosids</taxon>
        <taxon>fabids</taxon>
        <taxon>Fabales</taxon>
        <taxon>Fabaceae</taxon>
        <taxon>Papilionoideae</taxon>
        <taxon>50 kb inversion clade</taxon>
        <taxon>dalbergioids sensu lato</taxon>
        <taxon>Dalbergieae</taxon>
        <taxon>Pterocarpus clade</taxon>
        <taxon>Stylosanthes</taxon>
    </lineage>
</organism>
<gene>
    <name evidence="1" type="ORF">PIB30_105438</name>
</gene>
<keyword evidence="2" id="KW-1185">Reference proteome</keyword>